<dbReference type="AlphaFoldDB" id="A0AAE3XJN2"/>
<dbReference type="Proteomes" id="UP001185092">
    <property type="component" value="Unassembled WGS sequence"/>
</dbReference>
<evidence type="ECO:0000313" key="2">
    <source>
        <dbReference type="EMBL" id="MDR6237180.1"/>
    </source>
</evidence>
<dbReference type="PANTHER" id="PTHR43157">
    <property type="entry name" value="PHOSPHATIDYLINOSITOL-GLYCAN BIOSYNTHESIS CLASS F PROTEIN-RELATED"/>
    <property type="match status" value="1"/>
</dbReference>
<dbReference type="PRINTS" id="PR00081">
    <property type="entry name" value="GDHRDH"/>
</dbReference>
<dbReference type="InterPro" id="IPR002347">
    <property type="entry name" value="SDR_fam"/>
</dbReference>
<keyword evidence="1" id="KW-0560">Oxidoreductase</keyword>
<dbReference type="Gene3D" id="3.40.50.720">
    <property type="entry name" value="NAD(P)-binding Rossmann-like Domain"/>
    <property type="match status" value="1"/>
</dbReference>
<dbReference type="NCBIfam" id="NF004846">
    <property type="entry name" value="PRK06197.1"/>
    <property type="match status" value="1"/>
</dbReference>
<protein>
    <submittedName>
        <fullName evidence="2">NAD(P)-dependent dehydrogenase (Short-subunit alcohol dehydrogenase family)</fullName>
    </submittedName>
</protein>
<dbReference type="EMBL" id="JAVDQD010000001">
    <property type="protein sequence ID" value="MDR6237180.1"/>
    <property type="molecule type" value="Genomic_DNA"/>
</dbReference>
<comment type="caution">
    <text evidence="2">The sequence shown here is derived from an EMBL/GenBank/DDBJ whole genome shotgun (WGS) entry which is preliminary data.</text>
</comment>
<evidence type="ECO:0000256" key="1">
    <source>
        <dbReference type="ARBA" id="ARBA00023002"/>
    </source>
</evidence>
<organism evidence="2 3">
    <name type="scientific">Aureibacter tunicatorum</name>
    <dbReference type="NCBI Taxonomy" id="866807"/>
    <lineage>
        <taxon>Bacteria</taxon>
        <taxon>Pseudomonadati</taxon>
        <taxon>Bacteroidota</taxon>
        <taxon>Cytophagia</taxon>
        <taxon>Cytophagales</taxon>
        <taxon>Persicobacteraceae</taxon>
        <taxon>Aureibacter</taxon>
    </lineage>
</organism>
<dbReference type="PANTHER" id="PTHR43157:SF31">
    <property type="entry name" value="PHOSPHATIDYLINOSITOL-GLYCAN BIOSYNTHESIS CLASS F PROTEIN"/>
    <property type="match status" value="1"/>
</dbReference>
<gene>
    <name evidence="2" type="ORF">HNQ88_000156</name>
</gene>
<dbReference type="GO" id="GO:0016491">
    <property type="term" value="F:oxidoreductase activity"/>
    <property type="evidence" value="ECO:0007669"/>
    <property type="project" value="UniProtKB-KW"/>
</dbReference>
<keyword evidence="3" id="KW-1185">Reference proteome</keyword>
<evidence type="ECO:0000313" key="3">
    <source>
        <dbReference type="Proteomes" id="UP001185092"/>
    </source>
</evidence>
<proteinExistence type="predicted"/>
<dbReference type="SUPFAM" id="SSF51735">
    <property type="entry name" value="NAD(P)-binding Rossmann-fold domains"/>
    <property type="match status" value="1"/>
</dbReference>
<dbReference type="RefSeq" id="WP_309936624.1">
    <property type="nucleotide sequence ID" value="NZ_AP025305.1"/>
</dbReference>
<sequence>MGNKKWDTSLMPDLSGKVAVITGGNAGLGYEISLQLAKRNAEIVIACRTESKGFDAIKRIEGAIGRKIEAEVIRLDLSDFDSVRAFAEEFKSRHEQLDLLINNAGVVNLKEREETASGLEMHMATNHYGHFLLTGLLYPFIVKTPDARVVTMSSGGHKFADLNFDDLNWNNRPYDRTKSYGDSKLANLLFARILQQRFEMDKSSAISLAAHPGLSATERQQTIGVGGWLTRILAQPVWMGALPALRAATDPEAKPLEYYGPRWGIRGYPVLEKMSPKAHDQQLAEKLWKVSEEVTGVKY</sequence>
<dbReference type="InterPro" id="IPR036291">
    <property type="entry name" value="NAD(P)-bd_dom_sf"/>
</dbReference>
<name>A0AAE3XJN2_9BACT</name>
<dbReference type="Pfam" id="PF00106">
    <property type="entry name" value="adh_short"/>
    <property type="match status" value="1"/>
</dbReference>
<dbReference type="CDD" id="cd05327">
    <property type="entry name" value="retinol-DH_like_SDR_c_like"/>
    <property type="match status" value="1"/>
</dbReference>
<reference evidence="2" key="1">
    <citation type="submission" date="2023-07" db="EMBL/GenBank/DDBJ databases">
        <title>Genomic Encyclopedia of Type Strains, Phase IV (KMG-IV): sequencing the most valuable type-strain genomes for metagenomic binning, comparative biology and taxonomic classification.</title>
        <authorList>
            <person name="Goeker M."/>
        </authorList>
    </citation>
    <scope>NUCLEOTIDE SEQUENCE</scope>
    <source>
        <strain evidence="2">DSM 26174</strain>
    </source>
</reference>
<accession>A0AAE3XJN2</accession>